<name>A0A8W8JJ37_MAGGI</name>
<accession>A0A8W8JJ37</accession>
<dbReference type="PANTHER" id="PTHR31751">
    <property type="entry name" value="SI:CH211-108C17.2-RELATED-RELATED"/>
    <property type="match status" value="1"/>
</dbReference>
<proteinExistence type="predicted"/>
<evidence type="ECO:0000313" key="1">
    <source>
        <dbReference type="EnsemblMetazoa" id="G18884.1:cds"/>
    </source>
</evidence>
<dbReference type="OMA" id="FMRTELH"/>
<protein>
    <submittedName>
        <fullName evidence="1">Uncharacterized protein</fullName>
    </submittedName>
</protein>
<dbReference type="OrthoDB" id="5985829at2759"/>
<evidence type="ECO:0000313" key="2">
    <source>
        <dbReference type="Proteomes" id="UP000005408"/>
    </source>
</evidence>
<reference evidence="1" key="1">
    <citation type="submission" date="2022-08" db="UniProtKB">
        <authorList>
            <consortium name="EnsemblMetazoa"/>
        </authorList>
    </citation>
    <scope>IDENTIFICATION</scope>
    <source>
        <strain evidence="1">05x7-T-G4-1.051#20</strain>
    </source>
</reference>
<dbReference type="AlphaFoldDB" id="A0A8W8JJ37"/>
<organism evidence="1 2">
    <name type="scientific">Magallana gigas</name>
    <name type="common">Pacific oyster</name>
    <name type="synonym">Crassostrea gigas</name>
    <dbReference type="NCBI Taxonomy" id="29159"/>
    <lineage>
        <taxon>Eukaryota</taxon>
        <taxon>Metazoa</taxon>
        <taxon>Spiralia</taxon>
        <taxon>Lophotrochozoa</taxon>
        <taxon>Mollusca</taxon>
        <taxon>Bivalvia</taxon>
        <taxon>Autobranchia</taxon>
        <taxon>Pteriomorphia</taxon>
        <taxon>Ostreida</taxon>
        <taxon>Ostreoidea</taxon>
        <taxon>Ostreidae</taxon>
        <taxon>Magallana</taxon>
    </lineage>
</organism>
<dbReference type="PANTHER" id="PTHR31751:SF42">
    <property type="entry name" value="PROTEIN CBG10204"/>
    <property type="match status" value="1"/>
</dbReference>
<dbReference type="Proteomes" id="UP000005408">
    <property type="component" value="Unassembled WGS sequence"/>
</dbReference>
<dbReference type="EnsemblMetazoa" id="G18884.1">
    <property type="protein sequence ID" value="G18884.1:cds"/>
    <property type="gene ID" value="G18884"/>
</dbReference>
<sequence>MVKKFMRTELHDKKHYFDVWHMAKGISKKLEANAKKRDCGDIRLWTKSSVNHCYWVAASSGDNGEMKEQKWASLVEHVANKHDNCQHGELDEDRQWLREGYRAHKLLKEVVESKFLLKDVSKLSPLHQTYSLEVYHIVVNSFAPKTTHFFYPAMMARLCVSALHFNKNGRRHQAVTIEGASQWQLSFPKGKKGEHAVVKPHKTPITYDYVDILRLNLVERRRHIP</sequence>
<keyword evidence="2" id="KW-1185">Reference proteome</keyword>